<dbReference type="EMBL" id="SRLO01000048">
    <property type="protein sequence ID" value="TNN81232.1"/>
    <property type="molecule type" value="Genomic_DNA"/>
</dbReference>
<reference evidence="2 3" key="1">
    <citation type="submission" date="2019-03" db="EMBL/GenBank/DDBJ databases">
        <title>First draft genome of Liparis tanakae, snailfish: a comprehensive survey of snailfish specific genes.</title>
        <authorList>
            <person name="Kim W."/>
            <person name="Song I."/>
            <person name="Jeong J.-H."/>
            <person name="Kim D."/>
            <person name="Kim S."/>
            <person name="Ryu S."/>
            <person name="Song J.Y."/>
            <person name="Lee S.K."/>
        </authorList>
    </citation>
    <scope>NUCLEOTIDE SEQUENCE [LARGE SCALE GENOMIC DNA]</scope>
    <source>
        <tissue evidence="2">Muscle</tissue>
    </source>
</reference>
<evidence type="ECO:0000313" key="3">
    <source>
        <dbReference type="Proteomes" id="UP000314294"/>
    </source>
</evidence>
<sequence>MWDTSSDCSGRGEDRLTHLDRSAASRSTVLEVSSDEWDHQACQLPPEVSRLPPPGSQATEPGGGSGAERRGPGPGRRARAHSASLESKNEWKYGETRGGPEKRRGAGCTSKQGAGLGASNAVGRSACLVVTTGRFCKVQYDNDGVTFQISMMNLPIPVLPCYSRDVPTQTNSKAKFTGQEKTLDFTLSHSDIHQEDEQQPRHGQHLGRGPRASSSRSPGVRAVPHDEESSPSL</sequence>
<proteinExistence type="predicted"/>
<feature type="compositionally biased region" description="Basic and acidic residues" evidence="1">
    <location>
        <begin position="10"/>
        <end position="23"/>
    </location>
</feature>
<name>A0A4Z2IVC9_9TELE</name>
<feature type="compositionally biased region" description="Basic and acidic residues" evidence="1">
    <location>
        <begin position="190"/>
        <end position="200"/>
    </location>
</feature>
<accession>A0A4Z2IVC9</accession>
<feature type="compositionally biased region" description="Low complexity" evidence="1">
    <location>
        <begin position="207"/>
        <end position="222"/>
    </location>
</feature>
<dbReference type="Proteomes" id="UP000314294">
    <property type="component" value="Unassembled WGS sequence"/>
</dbReference>
<comment type="caution">
    <text evidence="2">The sequence shown here is derived from an EMBL/GenBank/DDBJ whole genome shotgun (WGS) entry which is preliminary data.</text>
</comment>
<protein>
    <submittedName>
        <fullName evidence="2">Uncharacterized protein</fullName>
    </submittedName>
</protein>
<feature type="region of interest" description="Disordered" evidence="1">
    <location>
        <begin position="1"/>
        <end position="116"/>
    </location>
</feature>
<feature type="compositionally biased region" description="Basic and acidic residues" evidence="1">
    <location>
        <begin position="87"/>
        <end position="104"/>
    </location>
</feature>
<feature type="compositionally biased region" description="Basic and acidic residues" evidence="1">
    <location>
        <begin position="223"/>
        <end position="233"/>
    </location>
</feature>
<gene>
    <name evidence="2" type="ORF">EYF80_008566</name>
</gene>
<evidence type="ECO:0000256" key="1">
    <source>
        <dbReference type="SAM" id="MobiDB-lite"/>
    </source>
</evidence>
<organism evidence="2 3">
    <name type="scientific">Liparis tanakae</name>
    <name type="common">Tanaka's snailfish</name>
    <dbReference type="NCBI Taxonomy" id="230148"/>
    <lineage>
        <taxon>Eukaryota</taxon>
        <taxon>Metazoa</taxon>
        <taxon>Chordata</taxon>
        <taxon>Craniata</taxon>
        <taxon>Vertebrata</taxon>
        <taxon>Euteleostomi</taxon>
        <taxon>Actinopterygii</taxon>
        <taxon>Neopterygii</taxon>
        <taxon>Teleostei</taxon>
        <taxon>Neoteleostei</taxon>
        <taxon>Acanthomorphata</taxon>
        <taxon>Eupercaria</taxon>
        <taxon>Perciformes</taxon>
        <taxon>Cottioidei</taxon>
        <taxon>Cottales</taxon>
        <taxon>Liparidae</taxon>
        <taxon>Liparis</taxon>
    </lineage>
</organism>
<feature type="region of interest" description="Disordered" evidence="1">
    <location>
        <begin position="190"/>
        <end position="233"/>
    </location>
</feature>
<evidence type="ECO:0000313" key="2">
    <source>
        <dbReference type="EMBL" id="TNN81232.1"/>
    </source>
</evidence>
<dbReference type="AlphaFoldDB" id="A0A4Z2IVC9"/>
<keyword evidence="3" id="KW-1185">Reference proteome</keyword>